<evidence type="ECO:0000256" key="2">
    <source>
        <dbReference type="SAM" id="SignalP"/>
    </source>
</evidence>
<name>A0A2K2CFT4_BRADI</name>
<keyword evidence="1" id="KW-1133">Transmembrane helix</keyword>
<protein>
    <recommendedName>
        <fullName evidence="6">Secreted protein</fullName>
    </recommendedName>
</protein>
<evidence type="ECO:0000313" key="3">
    <source>
        <dbReference type="EMBL" id="PNT60880.1"/>
    </source>
</evidence>
<reference evidence="3" key="2">
    <citation type="submission" date="2017-06" db="EMBL/GenBank/DDBJ databases">
        <title>WGS assembly of Brachypodium distachyon.</title>
        <authorList>
            <consortium name="The International Brachypodium Initiative"/>
            <person name="Lucas S."/>
            <person name="Harmon-Smith M."/>
            <person name="Lail K."/>
            <person name="Tice H."/>
            <person name="Grimwood J."/>
            <person name="Bruce D."/>
            <person name="Barry K."/>
            <person name="Shu S."/>
            <person name="Lindquist E."/>
            <person name="Wang M."/>
            <person name="Pitluck S."/>
            <person name="Vogel J.P."/>
            <person name="Garvin D.F."/>
            <person name="Mockler T.C."/>
            <person name="Schmutz J."/>
            <person name="Rokhsar D."/>
            <person name="Bevan M.W."/>
        </authorList>
    </citation>
    <scope>NUCLEOTIDE SEQUENCE</scope>
    <source>
        <strain evidence="3">Bd21</strain>
    </source>
</reference>
<reference evidence="3 4" key="1">
    <citation type="journal article" date="2010" name="Nature">
        <title>Genome sequencing and analysis of the model grass Brachypodium distachyon.</title>
        <authorList>
            <consortium name="International Brachypodium Initiative"/>
        </authorList>
    </citation>
    <scope>NUCLEOTIDE SEQUENCE [LARGE SCALE GENOMIC DNA]</scope>
    <source>
        <strain evidence="3 4">Bd21</strain>
    </source>
</reference>
<keyword evidence="2" id="KW-0732">Signal</keyword>
<evidence type="ECO:0000313" key="5">
    <source>
        <dbReference type="Proteomes" id="UP000008810"/>
    </source>
</evidence>
<dbReference type="InParanoid" id="A0A2K2CFT4"/>
<evidence type="ECO:0000256" key="1">
    <source>
        <dbReference type="SAM" id="Phobius"/>
    </source>
</evidence>
<organism evidence="3">
    <name type="scientific">Brachypodium distachyon</name>
    <name type="common">Purple false brome</name>
    <name type="synonym">Trachynia distachya</name>
    <dbReference type="NCBI Taxonomy" id="15368"/>
    <lineage>
        <taxon>Eukaryota</taxon>
        <taxon>Viridiplantae</taxon>
        <taxon>Streptophyta</taxon>
        <taxon>Embryophyta</taxon>
        <taxon>Tracheophyta</taxon>
        <taxon>Spermatophyta</taxon>
        <taxon>Magnoliopsida</taxon>
        <taxon>Liliopsida</taxon>
        <taxon>Poales</taxon>
        <taxon>Poaceae</taxon>
        <taxon>BOP clade</taxon>
        <taxon>Pooideae</taxon>
        <taxon>Stipodae</taxon>
        <taxon>Brachypodieae</taxon>
        <taxon>Brachypodium</taxon>
    </lineage>
</organism>
<accession>A0A2K2CFT4</accession>
<evidence type="ECO:0000313" key="4">
    <source>
        <dbReference type="EnsemblPlants" id="PNT60880"/>
    </source>
</evidence>
<dbReference type="EMBL" id="CM000884">
    <property type="protein sequence ID" value="PNT60880.1"/>
    <property type="molecule type" value="Genomic_DNA"/>
</dbReference>
<keyword evidence="5" id="KW-1185">Reference proteome</keyword>
<feature type="signal peptide" evidence="2">
    <location>
        <begin position="1"/>
        <end position="23"/>
    </location>
</feature>
<reference evidence="4" key="3">
    <citation type="submission" date="2018-08" db="UniProtKB">
        <authorList>
            <consortium name="EnsemblPlants"/>
        </authorList>
    </citation>
    <scope>IDENTIFICATION</scope>
    <source>
        <strain evidence="4">cv. Bd21</strain>
    </source>
</reference>
<sequence>MCGGCSWASFVALTAMLSRVRVAVMVLVVGPSEVSTGSRGLGLLCRWEVRVASSEECLREDDDLRIGDPALGSCSAQALHIAPLTLIIIIVASWSFARWPTVWHGPTLACVPAGAGTPFLVVGGGSRSRQLRRNVCVMTMTFAGELDGNFLSAACVE</sequence>
<feature type="transmembrane region" description="Helical" evidence="1">
    <location>
        <begin position="103"/>
        <end position="123"/>
    </location>
</feature>
<gene>
    <name evidence="3" type="ORF">BRADI_5g07365v3</name>
</gene>
<dbReference type="Gramene" id="PNT60880">
    <property type="protein sequence ID" value="PNT60880"/>
    <property type="gene ID" value="BRADI_5g07365v3"/>
</dbReference>
<evidence type="ECO:0008006" key="6">
    <source>
        <dbReference type="Google" id="ProtNLM"/>
    </source>
</evidence>
<keyword evidence="1" id="KW-0812">Transmembrane</keyword>
<dbReference type="AlphaFoldDB" id="A0A2K2CFT4"/>
<dbReference type="EnsemblPlants" id="PNT60880">
    <property type="protein sequence ID" value="PNT60880"/>
    <property type="gene ID" value="BRADI_5g07365v3"/>
</dbReference>
<dbReference type="Proteomes" id="UP000008810">
    <property type="component" value="Chromosome 5"/>
</dbReference>
<feature type="chain" id="PRO_5036043188" description="Secreted protein" evidence="2">
    <location>
        <begin position="24"/>
        <end position="157"/>
    </location>
</feature>
<keyword evidence="1" id="KW-0472">Membrane</keyword>
<proteinExistence type="predicted"/>
<feature type="transmembrane region" description="Helical" evidence="1">
    <location>
        <begin position="78"/>
        <end position="97"/>
    </location>
</feature>